<reference evidence="4" key="1">
    <citation type="submission" date="2022-11" db="EMBL/GenBank/DDBJ databases">
        <title>Minimal conservation of predation-associated metabolite biosynthetic gene clusters underscores biosynthetic potential of Myxococcota including descriptions for ten novel species: Archangium lansinium sp. nov., Myxococcus landrumus sp. nov., Nannocystis bai.</title>
        <authorList>
            <person name="Ahearne A."/>
            <person name="Stevens C."/>
            <person name="Dowd S."/>
        </authorList>
    </citation>
    <scope>NUCLEOTIDE SEQUENCE</scope>
    <source>
        <strain evidence="4">Fl3</strain>
    </source>
</reference>
<organism evidence="4 5">
    <name type="scientific">Nannocystis punicea</name>
    <dbReference type="NCBI Taxonomy" id="2995304"/>
    <lineage>
        <taxon>Bacteria</taxon>
        <taxon>Pseudomonadati</taxon>
        <taxon>Myxococcota</taxon>
        <taxon>Polyangia</taxon>
        <taxon>Nannocystales</taxon>
        <taxon>Nannocystaceae</taxon>
        <taxon>Nannocystis</taxon>
    </lineage>
</organism>
<dbReference type="PROSITE" id="PS51913">
    <property type="entry name" value="HTH_HARE"/>
    <property type="match status" value="1"/>
</dbReference>
<name>A0ABY7HIR2_9BACT</name>
<evidence type="ECO:0000256" key="1">
    <source>
        <dbReference type="ARBA" id="ARBA00023163"/>
    </source>
</evidence>
<evidence type="ECO:0000259" key="3">
    <source>
        <dbReference type="PROSITE" id="PS51913"/>
    </source>
</evidence>
<dbReference type="RefSeq" id="WP_269041320.1">
    <property type="nucleotide sequence ID" value="NZ_CP114040.1"/>
</dbReference>
<feature type="region of interest" description="Disordered" evidence="2">
    <location>
        <begin position="69"/>
        <end position="190"/>
    </location>
</feature>
<feature type="region of interest" description="Disordered" evidence="2">
    <location>
        <begin position="232"/>
        <end position="313"/>
    </location>
</feature>
<feature type="compositionally biased region" description="Pro residues" evidence="2">
    <location>
        <begin position="73"/>
        <end position="100"/>
    </location>
</feature>
<dbReference type="InterPro" id="IPR007759">
    <property type="entry name" value="Asxl_HARE-HTH"/>
</dbReference>
<evidence type="ECO:0000313" key="5">
    <source>
        <dbReference type="Proteomes" id="UP001164459"/>
    </source>
</evidence>
<evidence type="ECO:0000313" key="4">
    <source>
        <dbReference type="EMBL" id="WAS98957.1"/>
    </source>
</evidence>
<dbReference type="Proteomes" id="UP001164459">
    <property type="component" value="Chromosome"/>
</dbReference>
<protein>
    <submittedName>
        <fullName evidence="4">Winged helix-turn-helix domain-containing protein</fullName>
    </submittedName>
</protein>
<keyword evidence="5" id="KW-1185">Reference proteome</keyword>
<dbReference type="EMBL" id="CP114040">
    <property type="protein sequence ID" value="WAS98957.1"/>
    <property type="molecule type" value="Genomic_DNA"/>
</dbReference>
<sequence length="572" mass="61605">MTFLEAAIEVLRHESEPLHFSEIVKRAVDRQLLSHVGRDPVAAMQASLNAAVRGDSALLVRSKPGFFQLRPGAAPPPAPAPPVPEPPPPPAAPPTPPPTLELPFETAPVSAKKSNDVEALPPKVEANSMLTEDTRDEEETSEADEGQAEEGGGRRRRRRRDRFGVRGEAPAPQQIAIKPTRRGLDTGKRAEVIQRVTPNLEFEAPKGAGLDGVTDVAVVMANAMSRLAEERPELRTELESMQRPPPPPPPSAPAVEHRSLRRPIGAPPPPPRPQPQPQVQPQAASEDEDRPGRRRRRRRRRGRRNEGGVAEIRTMRDEASESLLQQVAQVMTDAGPRSLHIRQIAETLAGMGVLGGEISEIERAVTAAILLDIRHGGRASRFIARGDARYQLHASRVPPAVTAAEQALHAAITALNNEIANAFVQWLQTLGPRGLEAVVRIWLTREGYPVLATLPPSRGIAKLVIGDIEGDPDSDSEEDEANPKLLALILPRRAGIDASAWAGDLERTQASGCLVFYMGDAPAEAPWGDARVVTASELAGWLRTQGVGISPLPVAIGALDPTVLESISGLDT</sequence>
<evidence type="ECO:0000256" key="2">
    <source>
        <dbReference type="SAM" id="MobiDB-lite"/>
    </source>
</evidence>
<feature type="compositionally biased region" description="Basic residues" evidence="2">
    <location>
        <begin position="292"/>
        <end position="303"/>
    </location>
</feature>
<keyword evidence="1" id="KW-0804">Transcription</keyword>
<dbReference type="Pfam" id="PF05066">
    <property type="entry name" value="HARE-HTH"/>
    <property type="match status" value="1"/>
</dbReference>
<gene>
    <name evidence="4" type="ORF">O0S08_22740</name>
</gene>
<feature type="compositionally biased region" description="Acidic residues" evidence="2">
    <location>
        <begin position="134"/>
        <end position="148"/>
    </location>
</feature>
<feature type="compositionally biased region" description="Pro residues" evidence="2">
    <location>
        <begin position="265"/>
        <end position="278"/>
    </location>
</feature>
<feature type="compositionally biased region" description="Pro residues" evidence="2">
    <location>
        <begin position="243"/>
        <end position="252"/>
    </location>
</feature>
<proteinExistence type="predicted"/>
<accession>A0ABY7HIR2</accession>
<feature type="domain" description="HTH HARE-type" evidence="3">
    <location>
        <begin position="1"/>
        <end position="72"/>
    </location>
</feature>